<comment type="caution">
    <text evidence="2">The sequence shown here is derived from an EMBL/GenBank/DDBJ whole genome shotgun (WGS) entry which is preliminary data.</text>
</comment>
<protein>
    <submittedName>
        <fullName evidence="2">Uncharacterized protein</fullName>
    </submittedName>
</protein>
<sequence length="122" mass="13997">MSLSNRAREPIHPFPLPDTLESWFASSGSPIQINHPVTQAEERRRKRRTGSRGSEKSERGGRLSGEHTGYSCWMGEEASWRERDSSHECRVSSRPPQRLGSLDTPNDDDHHHSWRLYSSLET</sequence>
<dbReference type="AlphaFoldDB" id="A0AAV7ESK6"/>
<feature type="region of interest" description="Disordered" evidence="1">
    <location>
        <begin position="1"/>
        <end position="69"/>
    </location>
</feature>
<feature type="compositionally biased region" description="Basic and acidic residues" evidence="1">
    <location>
        <begin position="82"/>
        <end position="91"/>
    </location>
</feature>
<accession>A0AAV7ESK6</accession>
<feature type="compositionally biased region" description="Polar residues" evidence="1">
    <location>
        <begin position="24"/>
        <end position="37"/>
    </location>
</feature>
<proteinExistence type="predicted"/>
<keyword evidence="3" id="KW-1185">Reference proteome</keyword>
<dbReference type="Proteomes" id="UP000825729">
    <property type="component" value="Unassembled WGS sequence"/>
</dbReference>
<name>A0AAV7ESK6_ARIFI</name>
<dbReference type="EMBL" id="JAINDJ010000004">
    <property type="protein sequence ID" value="KAG9451461.1"/>
    <property type="molecule type" value="Genomic_DNA"/>
</dbReference>
<reference evidence="2 3" key="1">
    <citation type="submission" date="2021-07" db="EMBL/GenBank/DDBJ databases">
        <title>The Aristolochia fimbriata genome: insights into angiosperm evolution, floral development and chemical biosynthesis.</title>
        <authorList>
            <person name="Jiao Y."/>
        </authorList>
    </citation>
    <scope>NUCLEOTIDE SEQUENCE [LARGE SCALE GENOMIC DNA]</scope>
    <source>
        <strain evidence="2">IBCAS-2021</strain>
        <tissue evidence="2">Leaf</tissue>
    </source>
</reference>
<evidence type="ECO:0000313" key="2">
    <source>
        <dbReference type="EMBL" id="KAG9451461.1"/>
    </source>
</evidence>
<feature type="compositionally biased region" description="Basic and acidic residues" evidence="1">
    <location>
        <begin position="1"/>
        <end position="11"/>
    </location>
</feature>
<evidence type="ECO:0000313" key="3">
    <source>
        <dbReference type="Proteomes" id="UP000825729"/>
    </source>
</evidence>
<feature type="region of interest" description="Disordered" evidence="1">
    <location>
        <begin position="82"/>
        <end position="122"/>
    </location>
</feature>
<organism evidence="2 3">
    <name type="scientific">Aristolochia fimbriata</name>
    <name type="common">White veined hardy Dutchman's pipe vine</name>
    <dbReference type="NCBI Taxonomy" id="158543"/>
    <lineage>
        <taxon>Eukaryota</taxon>
        <taxon>Viridiplantae</taxon>
        <taxon>Streptophyta</taxon>
        <taxon>Embryophyta</taxon>
        <taxon>Tracheophyta</taxon>
        <taxon>Spermatophyta</taxon>
        <taxon>Magnoliopsida</taxon>
        <taxon>Magnoliidae</taxon>
        <taxon>Piperales</taxon>
        <taxon>Aristolochiaceae</taxon>
        <taxon>Aristolochia</taxon>
    </lineage>
</organism>
<evidence type="ECO:0000256" key="1">
    <source>
        <dbReference type="SAM" id="MobiDB-lite"/>
    </source>
</evidence>
<gene>
    <name evidence="2" type="ORF">H6P81_011426</name>
</gene>
<feature type="compositionally biased region" description="Basic and acidic residues" evidence="1">
    <location>
        <begin position="53"/>
        <end position="65"/>
    </location>
</feature>